<name>A0A815PFW2_9BILA</name>
<protein>
    <submittedName>
        <fullName evidence="1">Uncharacterized protein</fullName>
    </submittedName>
</protein>
<dbReference type="SUPFAM" id="SSF69322">
    <property type="entry name" value="Tricorn protease domain 2"/>
    <property type="match status" value="1"/>
</dbReference>
<dbReference type="EMBL" id="CAJNOW010005380">
    <property type="protein sequence ID" value="CAF1448227.1"/>
    <property type="molecule type" value="Genomic_DNA"/>
</dbReference>
<dbReference type="AlphaFoldDB" id="A0A815PFW2"/>
<dbReference type="Proteomes" id="UP000681967">
    <property type="component" value="Unassembled WGS sequence"/>
</dbReference>
<evidence type="ECO:0000313" key="1">
    <source>
        <dbReference type="EMBL" id="CAF1448227.1"/>
    </source>
</evidence>
<organism evidence="1 5">
    <name type="scientific">Rotaria magnacalcarata</name>
    <dbReference type="NCBI Taxonomy" id="392030"/>
    <lineage>
        <taxon>Eukaryota</taxon>
        <taxon>Metazoa</taxon>
        <taxon>Spiralia</taxon>
        <taxon>Gnathifera</taxon>
        <taxon>Rotifera</taxon>
        <taxon>Eurotatoria</taxon>
        <taxon>Bdelloidea</taxon>
        <taxon>Philodinida</taxon>
        <taxon>Philodinidae</taxon>
        <taxon>Rotaria</taxon>
    </lineage>
</organism>
<evidence type="ECO:0000313" key="4">
    <source>
        <dbReference type="EMBL" id="CAF3902738.1"/>
    </source>
</evidence>
<dbReference type="Proteomes" id="UP000663834">
    <property type="component" value="Unassembled WGS sequence"/>
</dbReference>
<evidence type="ECO:0000313" key="3">
    <source>
        <dbReference type="EMBL" id="CAF3885470.1"/>
    </source>
</evidence>
<dbReference type="Proteomes" id="UP000681720">
    <property type="component" value="Unassembled WGS sequence"/>
</dbReference>
<reference evidence="1" key="1">
    <citation type="submission" date="2021-02" db="EMBL/GenBank/DDBJ databases">
        <authorList>
            <person name="Nowell W R."/>
        </authorList>
    </citation>
    <scope>NUCLEOTIDE SEQUENCE</scope>
</reference>
<dbReference type="OrthoDB" id="9985923at2759"/>
<dbReference type="EMBL" id="CAJOBH010002014">
    <property type="protein sequence ID" value="CAF3885470.1"/>
    <property type="molecule type" value="Genomic_DNA"/>
</dbReference>
<evidence type="ECO:0000313" key="5">
    <source>
        <dbReference type="Proteomes" id="UP000663834"/>
    </source>
</evidence>
<accession>A0A815PFW2</accession>
<dbReference type="EMBL" id="CAJNOV010012013">
    <property type="protein sequence ID" value="CAF1472722.1"/>
    <property type="molecule type" value="Genomic_DNA"/>
</dbReference>
<sequence>MDSQENTSKENSENNFEFSSVFNKINEINYEINNMSINDFNFIKTLEKWRLESHETIDELCKHVLNEYMNRTKQDIDYLHNLTNLIIDNFNKKNNFNDSIQKIIKIIEENLNQLKNIPCEFDSLMIDKSTYCLPTQIDHIQFGLLKQSNEINSDLFSSSKSSKICLSSCCHSIEPHSYRLCLSPQNSFYPYMQTPKSIINLISDYWFTLATNDKHLLTIDKSNLYLFDQSLKIVHQKSFLKQQIKDICWSTTLEKFIFISSTDIFTFDDKTMTFTLFNIYFNNNHPWQHGTCSETSLFLSTFGENPFIVELQFYPSIHFHKRYQSEIVCEQNDAINDIKYSDNNLAIIIENGLINQSYLQLYATKSFQCISIVSLGQGWGYRTYSFNHRYWIVIDKYNNQIIYILNNGNRVKTENYLTKPLNIVSWTKYHVVIKTMQTLNIHQCE</sequence>
<dbReference type="Proteomes" id="UP000663855">
    <property type="component" value="Unassembled WGS sequence"/>
</dbReference>
<gene>
    <name evidence="3" type="ORF">BYL167_LOCUS7674</name>
    <name evidence="2" type="ORF">CJN711_LOCUS25741</name>
    <name evidence="4" type="ORF">GIL414_LOCUS6643</name>
    <name evidence="1" type="ORF">KQP761_LOCUS11862</name>
</gene>
<proteinExistence type="predicted"/>
<comment type="caution">
    <text evidence="1">The sequence shown here is derived from an EMBL/GenBank/DDBJ whole genome shotgun (WGS) entry which is preliminary data.</text>
</comment>
<evidence type="ECO:0000313" key="2">
    <source>
        <dbReference type="EMBL" id="CAF1472722.1"/>
    </source>
</evidence>
<dbReference type="EMBL" id="CAJOBJ010001919">
    <property type="protein sequence ID" value="CAF3902738.1"/>
    <property type="molecule type" value="Genomic_DNA"/>
</dbReference>